<accession>B6IV01</accession>
<comment type="similarity">
    <text evidence="2 4">Belongs to the bacterial solute-binding protein 3 family.</text>
</comment>
<evidence type="ECO:0000256" key="1">
    <source>
        <dbReference type="ARBA" id="ARBA00004196"/>
    </source>
</evidence>
<dbReference type="Pfam" id="PF00497">
    <property type="entry name" value="SBP_bac_3"/>
    <property type="match status" value="1"/>
</dbReference>
<evidence type="ECO:0000259" key="5">
    <source>
        <dbReference type="SMART" id="SM00062"/>
    </source>
</evidence>
<dbReference type="AlphaFoldDB" id="B6IV01"/>
<dbReference type="RefSeq" id="WP_012567864.1">
    <property type="nucleotide sequence ID" value="NC_011420.2"/>
</dbReference>
<evidence type="ECO:0000313" key="8">
    <source>
        <dbReference type="Proteomes" id="UP000001591"/>
    </source>
</evidence>
<evidence type="ECO:0000256" key="4">
    <source>
        <dbReference type="RuleBase" id="RU003744"/>
    </source>
</evidence>
<name>B6IV01_RHOCS</name>
<dbReference type="InterPro" id="IPR018313">
    <property type="entry name" value="SBP_3_CS"/>
</dbReference>
<proteinExistence type="inferred from homology"/>
<dbReference type="PROSITE" id="PS01039">
    <property type="entry name" value="SBP_BACTERIAL_3"/>
    <property type="match status" value="1"/>
</dbReference>
<dbReference type="SMART" id="SM00062">
    <property type="entry name" value="PBPb"/>
    <property type="match status" value="1"/>
</dbReference>
<evidence type="ECO:0000256" key="2">
    <source>
        <dbReference type="ARBA" id="ARBA00010333"/>
    </source>
</evidence>
<dbReference type="PROSITE" id="PS51257">
    <property type="entry name" value="PROKAR_LIPOPROTEIN"/>
    <property type="match status" value="1"/>
</dbReference>
<dbReference type="PANTHER" id="PTHR35936">
    <property type="entry name" value="MEMBRANE-BOUND LYTIC MUREIN TRANSGLYCOSYLASE F"/>
    <property type="match status" value="1"/>
</dbReference>
<dbReference type="KEGG" id="rce:RC1_2708"/>
<evidence type="ECO:0000313" key="7">
    <source>
        <dbReference type="EMBL" id="ACJ00083.1"/>
    </source>
</evidence>
<keyword evidence="3" id="KW-0732">Signal</keyword>
<feature type="domain" description="Solute-binding protein family 3/N-terminal" evidence="5">
    <location>
        <begin position="40"/>
        <end position="289"/>
    </location>
</feature>
<evidence type="ECO:0000256" key="3">
    <source>
        <dbReference type="ARBA" id="ARBA00022729"/>
    </source>
</evidence>
<dbReference type="InterPro" id="IPR001638">
    <property type="entry name" value="Solute-binding_3/MltF_N"/>
</dbReference>
<dbReference type="Proteomes" id="UP000001591">
    <property type="component" value="Chromosome"/>
</dbReference>
<dbReference type="EMBL" id="CP000613">
    <property type="protein sequence ID" value="ACJ00083.1"/>
    <property type="molecule type" value="Genomic_DNA"/>
</dbReference>
<dbReference type="InterPro" id="IPR001320">
    <property type="entry name" value="Iontro_rcpt_C"/>
</dbReference>
<gene>
    <name evidence="7" type="primary">artI</name>
    <name evidence="7" type="ordered locus">RC1_2708</name>
</gene>
<dbReference type="HOGENOM" id="CLU_019602_18_0_5"/>
<dbReference type="PANTHER" id="PTHR35936:SF17">
    <property type="entry name" value="ARGININE-BINDING EXTRACELLULAR PROTEIN ARTP"/>
    <property type="match status" value="1"/>
</dbReference>
<evidence type="ECO:0000259" key="6">
    <source>
        <dbReference type="SMART" id="SM00079"/>
    </source>
</evidence>
<dbReference type="SMART" id="SM00079">
    <property type="entry name" value="PBPe"/>
    <property type="match status" value="1"/>
</dbReference>
<protein>
    <submittedName>
        <fullName evidence="7">Arginine-binding periplasmic protein 1</fullName>
    </submittedName>
</protein>
<dbReference type="Gene3D" id="3.40.190.10">
    <property type="entry name" value="Periplasmic binding protein-like II"/>
    <property type="match status" value="2"/>
</dbReference>
<dbReference type="GO" id="GO:0030313">
    <property type="term" value="C:cell envelope"/>
    <property type="evidence" value="ECO:0007669"/>
    <property type="project" value="UniProtKB-SubCell"/>
</dbReference>
<dbReference type="GO" id="GO:0015276">
    <property type="term" value="F:ligand-gated monoatomic ion channel activity"/>
    <property type="evidence" value="ECO:0007669"/>
    <property type="project" value="InterPro"/>
</dbReference>
<comment type="subcellular location">
    <subcellularLocation>
        <location evidence="1">Cell envelope</location>
    </subcellularLocation>
</comment>
<keyword evidence="8" id="KW-1185">Reference proteome</keyword>
<dbReference type="eggNOG" id="COG0834">
    <property type="taxonomic scope" value="Bacteria"/>
</dbReference>
<reference evidence="7 8" key="1">
    <citation type="journal article" date="2010" name="BMC Genomics">
        <title>Metabolic flexibility revealed in the genome of the cyst-forming alpha-1 proteobacterium Rhodospirillum centenum.</title>
        <authorList>
            <person name="Lu Y.K."/>
            <person name="Marden J."/>
            <person name="Han M."/>
            <person name="Swingley W.D."/>
            <person name="Mastrian S.D."/>
            <person name="Chowdhury S.R."/>
            <person name="Hao J."/>
            <person name="Helmy T."/>
            <person name="Kim S."/>
            <person name="Kurdoglu A.A."/>
            <person name="Matthies H.J."/>
            <person name="Rollo D."/>
            <person name="Stothard P."/>
            <person name="Blankenship R.E."/>
            <person name="Bauer C.E."/>
            <person name="Touchman J.W."/>
        </authorList>
    </citation>
    <scope>NUCLEOTIDE SEQUENCE [LARGE SCALE GENOMIC DNA]</scope>
    <source>
        <strain evidence="8">ATCC 51521 / SW</strain>
    </source>
</reference>
<dbReference type="STRING" id="414684.RC1_2708"/>
<feature type="domain" description="Ionotropic glutamate receptor C-terminal" evidence="6">
    <location>
        <begin position="40"/>
        <end position="288"/>
    </location>
</feature>
<dbReference type="SUPFAM" id="SSF53850">
    <property type="entry name" value="Periplasmic binding protein-like II"/>
    <property type="match status" value="1"/>
</dbReference>
<organism evidence="7 8">
    <name type="scientific">Rhodospirillum centenum (strain ATCC 51521 / SW)</name>
    <dbReference type="NCBI Taxonomy" id="414684"/>
    <lineage>
        <taxon>Bacteria</taxon>
        <taxon>Pseudomonadati</taxon>
        <taxon>Pseudomonadota</taxon>
        <taxon>Alphaproteobacteria</taxon>
        <taxon>Rhodospirillales</taxon>
        <taxon>Rhodospirillaceae</taxon>
        <taxon>Rhodospirillum</taxon>
    </lineage>
</organism>
<sequence length="308" mass="31897">MLGRRTLGVMAVLLLAACGDGGQDGAQDGARAPQQTVGTPIRVATESAYPPFVSVDPAGTLVGFDMDVVREICQRLDRRCDIIPQSWDGIIPGLLANRYDAITGGMTVTGERRRVVAFTRPYVSTPLRFFAPAGRVPEGLEGGPALITLDTLDAPEQAALERIAQALAGRSVGVQSGTTAAEFADARLAPGATVRRYDTHENLVLDLATGRLDVGLADSVVVEPYLASEEGKDTVIAGPAIEGGPVGEGIGIAVRQGDVELRQQLDGALAAMQADGTLRALAVKWFGADVSAPPPAEAAPDAPAGATH</sequence>
<dbReference type="GO" id="GO:0016020">
    <property type="term" value="C:membrane"/>
    <property type="evidence" value="ECO:0007669"/>
    <property type="project" value="InterPro"/>
</dbReference>